<comment type="caution">
    <text evidence="1">The sequence shown here is derived from an EMBL/GenBank/DDBJ whole genome shotgun (WGS) entry which is preliminary data.</text>
</comment>
<dbReference type="EMBL" id="DSRD01000301">
    <property type="protein sequence ID" value="HGW93560.1"/>
    <property type="molecule type" value="Genomic_DNA"/>
</dbReference>
<sequence length="308" mass="35570">MHSTDLQTVDDYHTLWQTSNHINWTIQDLIGGDKRLNFTRPFLPDALARVSTISCLNQQEKLKLNQIRGNSYLYLFGLCEEFILPSVIEYVSHIQRNDLYAIQAYLHFAEEESKHILLFRQFAKEFEQGFGIPCECIGPAQAICDRILAYHPLAVALMTLHIEWMTQRHYLESVRDNQGLDPQFCRLLRYHWLEEAQHAKLGALMVQEVARGLAPAAIEAAIADYFSIIDLLDQGLQQQVQLDLESLSRATNRQFSTTEQVEIQANQLQSYRWTFLWSGMTHQNVRRTFVEICPSSKARLLEKAKALG</sequence>
<dbReference type="SUPFAM" id="SSF47240">
    <property type="entry name" value="Ferritin-like"/>
    <property type="match status" value="1"/>
</dbReference>
<dbReference type="GO" id="GO:0016491">
    <property type="term" value="F:oxidoreductase activity"/>
    <property type="evidence" value="ECO:0007669"/>
    <property type="project" value="InterPro"/>
</dbReference>
<dbReference type="InterPro" id="IPR009078">
    <property type="entry name" value="Ferritin-like_SF"/>
</dbReference>
<evidence type="ECO:0008006" key="2">
    <source>
        <dbReference type="Google" id="ProtNLM"/>
    </source>
</evidence>
<evidence type="ECO:0000313" key="1">
    <source>
        <dbReference type="EMBL" id="HGW93560.1"/>
    </source>
</evidence>
<gene>
    <name evidence="1" type="ORF">ENR47_04645</name>
</gene>
<name>A0A832M2Q5_9CYAN</name>
<dbReference type="InterPro" id="IPR012348">
    <property type="entry name" value="RNR-like"/>
</dbReference>
<proteinExistence type="predicted"/>
<dbReference type="Gene3D" id="1.10.620.20">
    <property type="entry name" value="Ribonucleotide Reductase, subunit A"/>
    <property type="match status" value="1"/>
</dbReference>
<reference evidence="1" key="1">
    <citation type="journal article" date="2020" name="mSystems">
        <title>Genome- and Community-Level Interaction Insights into Carbon Utilization and Element Cycling Functions of Hydrothermarchaeota in Hydrothermal Sediment.</title>
        <authorList>
            <person name="Zhou Z."/>
            <person name="Liu Y."/>
            <person name="Xu W."/>
            <person name="Pan J."/>
            <person name="Luo Z.H."/>
            <person name="Li M."/>
        </authorList>
    </citation>
    <scope>NUCLEOTIDE SEQUENCE [LARGE SCALE GENOMIC DNA]</scope>
    <source>
        <strain evidence="1">SpSt-402</strain>
    </source>
</reference>
<organism evidence="1">
    <name type="scientific">Oscillatoriales cyanobacterium SpSt-402</name>
    <dbReference type="NCBI Taxonomy" id="2282168"/>
    <lineage>
        <taxon>Bacteria</taxon>
        <taxon>Bacillati</taxon>
        <taxon>Cyanobacteriota</taxon>
        <taxon>Cyanophyceae</taxon>
        <taxon>Oscillatoriophycideae</taxon>
        <taxon>Oscillatoriales</taxon>
    </lineage>
</organism>
<dbReference type="AlphaFoldDB" id="A0A832M2Q5"/>
<protein>
    <recommendedName>
        <fullName evidence="2">Ferritin-like domain-containing protein</fullName>
    </recommendedName>
</protein>
<accession>A0A832M2Q5</accession>